<keyword evidence="11" id="KW-1185">Reference proteome</keyword>
<feature type="transmembrane region" description="Helical" evidence="8">
    <location>
        <begin position="199"/>
        <end position="224"/>
    </location>
</feature>
<dbReference type="InterPro" id="IPR003352">
    <property type="entry name" value="PTS_EIIC"/>
</dbReference>
<evidence type="ECO:0000256" key="4">
    <source>
        <dbReference type="ARBA" id="ARBA00022597"/>
    </source>
</evidence>
<feature type="transmembrane region" description="Helical" evidence="8">
    <location>
        <begin position="127"/>
        <end position="146"/>
    </location>
</feature>
<dbReference type="AlphaFoldDB" id="A0A1M5N4N9"/>
<dbReference type="EMBL" id="FQWX01000009">
    <property type="protein sequence ID" value="SHG84491.1"/>
    <property type="molecule type" value="Genomic_DNA"/>
</dbReference>
<evidence type="ECO:0000256" key="3">
    <source>
        <dbReference type="ARBA" id="ARBA00022475"/>
    </source>
</evidence>
<evidence type="ECO:0000256" key="8">
    <source>
        <dbReference type="SAM" id="Phobius"/>
    </source>
</evidence>
<dbReference type="Proteomes" id="UP000243255">
    <property type="component" value="Unassembled WGS sequence"/>
</dbReference>
<dbReference type="PANTHER" id="PTHR40063">
    <property type="entry name" value="MEMBRANE PROTEIN-RELATED"/>
    <property type="match status" value="1"/>
</dbReference>
<feature type="transmembrane region" description="Helical" evidence="8">
    <location>
        <begin position="102"/>
        <end position="121"/>
    </location>
</feature>
<evidence type="ECO:0000256" key="1">
    <source>
        <dbReference type="ARBA" id="ARBA00004651"/>
    </source>
</evidence>
<dbReference type="RefSeq" id="WP_073125093.1">
    <property type="nucleotide sequence ID" value="NZ_BAABCH010000102.1"/>
</dbReference>
<keyword evidence="7 8" id="KW-0472">Membrane</keyword>
<keyword evidence="2" id="KW-0813">Transport</keyword>
<feature type="transmembrane region" description="Helical" evidence="8">
    <location>
        <begin position="35"/>
        <end position="54"/>
    </location>
</feature>
<dbReference type="PANTHER" id="PTHR40063:SF1">
    <property type="entry name" value="MEMBRANE PROTEIN"/>
    <property type="match status" value="1"/>
</dbReference>
<evidence type="ECO:0000313" key="11">
    <source>
        <dbReference type="Proteomes" id="UP000243255"/>
    </source>
</evidence>
<keyword evidence="10" id="KW-0808">Transferase</keyword>
<evidence type="ECO:0000256" key="2">
    <source>
        <dbReference type="ARBA" id="ARBA00022448"/>
    </source>
</evidence>
<evidence type="ECO:0000259" key="9">
    <source>
        <dbReference type="Pfam" id="PF13303"/>
    </source>
</evidence>
<name>A0A1M5N4N9_9FIRM</name>
<reference evidence="11" key="1">
    <citation type="submission" date="2016-11" db="EMBL/GenBank/DDBJ databases">
        <authorList>
            <person name="Varghese N."/>
            <person name="Submissions S."/>
        </authorList>
    </citation>
    <scope>NUCLEOTIDE SEQUENCE [LARGE SCALE GENOMIC DNA]</scope>
    <source>
        <strain evidence="11">DSM 2635</strain>
    </source>
</reference>
<organism evidence="10 11">
    <name type="scientific">Asaccharospora irregularis DSM 2635</name>
    <dbReference type="NCBI Taxonomy" id="1121321"/>
    <lineage>
        <taxon>Bacteria</taxon>
        <taxon>Bacillati</taxon>
        <taxon>Bacillota</taxon>
        <taxon>Clostridia</taxon>
        <taxon>Peptostreptococcales</taxon>
        <taxon>Peptostreptococcaceae</taxon>
        <taxon>Asaccharospora</taxon>
    </lineage>
</organism>
<keyword evidence="4" id="KW-0762">Sugar transport</keyword>
<dbReference type="STRING" id="1121321.SAMN04488530_1096"/>
<sequence length="345" mass="34987">MVQILTGTALLLVVLALFTLFSYKAPQGMKAMGALASAACASFLVEAFHFSFFGEVFGIKFLEQVGGANGSMGGVAAAILVPLALGVSPVYAVLVGLACSGFGILPGFIAGYITAFVVKFLEKKVPAGLDLIVIIIVGAPLARAIAMGMDPIVKGTLLQIGQVLIQAADASPIVMGLILGGLITVVATAPLSSMALTSIIGLTGIPMAVGALSVFGSSFMNYVFFSKMKFGSKKDTISVAIEPLTQSDIISANPIPVYVTNFIGGAMSGIIVAMMGLEVSTPGTATPIAGFAISLAQNGTPALVAAAGCVVVSVLAGFIGYAIFKNTKIKTAAEIRGINPENDAA</sequence>
<dbReference type="GO" id="GO:0005886">
    <property type="term" value="C:plasma membrane"/>
    <property type="evidence" value="ECO:0007669"/>
    <property type="project" value="UniProtKB-SubCell"/>
</dbReference>
<feature type="transmembrane region" description="Helical" evidence="8">
    <location>
        <begin position="167"/>
        <end position="187"/>
    </location>
</feature>
<evidence type="ECO:0000313" key="10">
    <source>
        <dbReference type="EMBL" id="SHG84491.1"/>
    </source>
</evidence>
<feature type="domain" description="Phosphotransferase system EIIC" evidence="9">
    <location>
        <begin position="29"/>
        <end position="330"/>
    </location>
</feature>
<accession>A0A1M5N4N9</accession>
<feature type="transmembrane region" description="Helical" evidence="8">
    <location>
        <begin position="255"/>
        <end position="277"/>
    </location>
</feature>
<keyword evidence="6 8" id="KW-1133">Transmembrane helix</keyword>
<dbReference type="GO" id="GO:0009401">
    <property type="term" value="P:phosphoenolpyruvate-dependent sugar phosphotransferase system"/>
    <property type="evidence" value="ECO:0007669"/>
    <property type="project" value="InterPro"/>
</dbReference>
<protein>
    <submittedName>
        <fullName evidence="10">Phosphotransferase system, fructose-specific IIC component</fullName>
    </submittedName>
</protein>
<dbReference type="OrthoDB" id="400429at2"/>
<feature type="transmembrane region" description="Helical" evidence="8">
    <location>
        <begin position="74"/>
        <end position="95"/>
    </location>
</feature>
<keyword evidence="3" id="KW-1003">Cell membrane</keyword>
<comment type="subcellular location">
    <subcellularLocation>
        <location evidence="1">Cell membrane</location>
        <topology evidence="1">Multi-pass membrane protein</topology>
    </subcellularLocation>
</comment>
<feature type="transmembrane region" description="Helical" evidence="8">
    <location>
        <begin position="302"/>
        <end position="324"/>
    </location>
</feature>
<evidence type="ECO:0000256" key="7">
    <source>
        <dbReference type="ARBA" id="ARBA00023136"/>
    </source>
</evidence>
<feature type="transmembrane region" description="Helical" evidence="8">
    <location>
        <begin position="6"/>
        <end position="23"/>
    </location>
</feature>
<gene>
    <name evidence="10" type="ORF">SAMN04488530_1096</name>
</gene>
<evidence type="ECO:0000256" key="6">
    <source>
        <dbReference type="ARBA" id="ARBA00022989"/>
    </source>
</evidence>
<evidence type="ECO:0000256" key="5">
    <source>
        <dbReference type="ARBA" id="ARBA00022692"/>
    </source>
</evidence>
<proteinExistence type="predicted"/>
<dbReference type="GO" id="GO:0008982">
    <property type="term" value="F:protein-N(PI)-phosphohistidine-sugar phosphotransferase activity"/>
    <property type="evidence" value="ECO:0007669"/>
    <property type="project" value="InterPro"/>
</dbReference>
<keyword evidence="5 8" id="KW-0812">Transmembrane</keyword>
<dbReference type="Pfam" id="PF13303">
    <property type="entry name" value="PTS_EIIC_2"/>
    <property type="match status" value="1"/>
</dbReference>